<accession>A0A6A6NTW1</accession>
<sequence length="274" mass="28594">MSGCLFWHLGHIPTSGDALWPVVKGKVVRLGIKPALAVCGDQALTIAIEIDSIFVVGARECGIGAIRLVVRRAILINPRAIEDAELIHGAVMNDAATESEVRVDAGIGRRDALSFSSATRACKQNVLRHNNSSSRDNETHLPGIQQSQKPLRAPVGHAIVTPVPHAPKREAKRLLAAAPLVAEGQARPQPALVPRALLVPLRPHRVVAPRAHGVQFLGARDPAPQRHRRHDREPHVGALGAEGAEVAEGVVAGVALVLGGEGAGGVGAGDGACG</sequence>
<dbReference type="EMBL" id="MU001688">
    <property type="protein sequence ID" value="KAF2455176.1"/>
    <property type="molecule type" value="Genomic_DNA"/>
</dbReference>
<reference evidence="1" key="1">
    <citation type="journal article" date="2020" name="Stud. Mycol.">
        <title>101 Dothideomycetes genomes: a test case for predicting lifestyles and emergence of pathogens.</title>
        <authorList>
            <person name="Haridas S."/>
            <person name="Albert R."/>
            <person name="Binder M."/>
            <person name="Bloem J."/>
            <person name="Labutti K."/>
            <person name="Salamov A."/>
            <person name="Andreopoulos B."/>
            <person name="Baker S."/>
            <person name="Barry K."/>
            <person name="Bills G."/>
            <person name="Bluhm B."/>
            <person name="Cannon C."/>
            <person name="Castanera R."/>
            <person name="Culley D."/>
            <person name="Daum C."/>
            <person name="Ezra D."/>
            <person name="Gonzalez J."/>
            <person name="Henrissat B."/>
            <person name="Kuo A."/>
            <person name="Liang C."/>
            <person name="Lipzen A."/>
            <person name="Lutzoni F."/>
            <person name="Magnuson J."/>
            <person name="Mondo S."/>
            <person name="Nolan M."/>
            <person name="Ohm R."/>
            <person name="Pangilinan J."/>
            <person name="Park H.-J."/>
            <person name="Ramirez L."/>
            <person name="Alfaro M."/>
            <person name="Sun H."/>
            <person name="Tritt A."/>
            <person name="Yoshinaga Y."/>
            <person name="Zwiers L.-H."/>
            <person name="Turgeon B."/>
            <person name="Goodwin S."/>
            <person name="Spatafora J."/>
            <person name="Crous P."/>
            <person name="Grigoriev I."/>
        </authorList>
    </citation>
    <scope>NUCLEOTIDE SEQUENCE</scope>
    <source>
        <strain evidence="1">ATCC 16933</strain>
    </source>
</reference>
<dbReference type="Proteomes" id="UP000799766">
    <property type="component" value="Unassembled WGS sequence"/>
</dbReference>
<name>A0A6A6NTW1_9PEZI</name>
<proteinExistence type="predicted"/>
<gene>
    <name evidence="1" type="ORF">BDY21DRAFT_351462</name>
</gene>
<evidence type="ECO:0000313" key="2">
    <source>
        <dbReference type="Proteomes" id="UP000799766"/>
    </source>
</evidence>
<evidence type="ECO:0000313" key="1">
    <source>
        <dbReference type="EMBL" id="KAF2455176.1"/>
    </source>
</evidence>
<protein>
    <submittedName>
        <fullName evidence="1">Uncharacterized protein</fullName>
    </submittedName>
</protein>
<dbReference type="AlphaFoldDB" id="A0A6A6NTW1"/>
<organism evidence="1 2">
    <name type="scientific">Lineolata rhizophorae</name>
    <dbReference type="NCBI Taxonomy" id="578093"/>
    <lineage>
        <taxon>Eukaryota</taxon>
        <taxon>Fungi</taxon>
        <taxon>Dikarya</taxon>
        <taxon>Ascomycota</taxon>
        <taxon>Pezizomycotina</taxon>
        <taxon>Dothideomycetes</taxon>
        <taxon>Dothideomycetes incertae sedis</taxon>
        <taxon>Lineolatales</taxon>
        <taxon>Lineolataceae</taxon>
        <taxon>Lineolata</taxon>
    </lineage>
</organism>
<keyword evidence="2" id="KW-1185">Reference proteome</keyword>